<feature type="transmembrane region" description="Helical" evidence="1">
    <location>
        <begin position="34"/>
        <end position="50"/>
    </location>
</feature>
<feature type="transmembrane region" description="Helical" evidence="1">
    <location>
        <begin position="103"/>
        <end position="126"/>
    </location>
</feature>
<keyword evidence="1" id="KW-0812">Transmembrane</keyword>
<keyword evidence="1" id="KW-0472">Membrane</keyword>
<dbReference type="EMBL" id="VBWP01000009">
    <property type="protein sequence ID" value="TLG72126.1"/>
    <property type="molecule type" value="Genomic_DNA"/>
</dbReference>
<dbReference type="Proteomes" id="UP000306912">
    <property type="component" value="Unassembled WGS sequence"/>
</dbReference>
<accession>A0A5R8QAJ2</accession>
<dbReference type="InParanoid" id="A0A5R8QAJ2"/>
<dbReference type="RefSeq" id="WP_138191891.1">
    <property type="nucleotide sequence ID" value="NZ_VBWP01000009.1"/>
</dbReference>
<evidence type="ECO:0000313" key="3">
    <source>
        <dbReference type="Proteomes" id="UP000306912"/>
    </source>
</evidence>
<keyword evidence="3" id="KW-1185">Reference proteome</keyword>
<proteinExistence type="predicted"/>
<feature type="transmembrane region" description="Helical" evidence="1">
    <location>
        <begin position="71"/>
        <end position="97"/>
    </location>
</feature>
<comment type="caution">
    <text evidence="2">The sequence shown here is derived from an EMBL/GenBank/DDBJ whole genome shotgun (WGS) entry which is preliminary data.</text>
</comment>
<keyword evidence="1" id="KW-1133">Transmembrane helix</keyword>
<evidence type="ECO:0000313" key="2">
    <source>
        <dbReference type="EMBL" id="TLG72126.1"/>
    </source>
</evidence>
<name>A0A5R8QAJ2_9FIRM</name>
<protein>
    <submittedName>
        <fullName evidence="2">Uncharacterized protein</fullName>
    </submittedName>
</protein>
<dbReference type="AlphaFoldDB" id="A0A5R8QAJ2"/>
<reference evidence="2 3" key="1">
    <citation type="submission" date="2019-05" db="EMBL/GenBank/DDBJ databases">
        <title>Culicoidintestinum kansasii gen. nov., sp. nov. from the gastrointestinal tract of the biting midge, Culicoides sonorensis.</title>
        <authorList>
            <person name="Neupane S."/>
            <person name="Ghosh A."/>
            <person name="Gunther S."/>
            <person name="Martin K."/>
            <person name="Zurek L."/>
        </authorList>
    </citation>
    <scope>NUCLEOTIDE SEQUENCE [LARGE SCALE GENOMIC DNA]</scope>
    <source>
        <strain evidence="2 3">CS-1</strain>
    </source>
</reference>
<sequence>MNIKMIRMVGYVIGGILIAIPIICFFTIGLLSVWVNIILLTLGTFLVLAVRFNREISRQAAATGKLDIHGIIGNSGVALGTAIIAVPTIVYVFYWLILGRSSIFPPAGNTVAATIGMILILASVFFNSSNRN</sequence>
<evidence type="ECO:0000256" key="1">
    <source>
        <dbReference type="SAM" id="Phobius"/>
    </source>
</evidence>
<feature type="transmembrane region" description="Helical" evidence="1">
    <location>
        <begin position="9"/>
        <end position="28"/>
    </location>
</feature>
<organism evidence="2 3">
    <name type="scientific">Culicoidibacter larvae</name>
    <dbReference type="NCBI Taxonomy" id="2579976"/>
    <lineage>
        <taxon>Bacteria</taxon>
        <taxon>Bacillati</taxon>
        <taxon>Bacillota</taxon>
        <taxon>Culicoidibacteria</taxon>
        <taxon>Culicoidibacterales</taxon>
        <taxon>Culicoidibacteraceae</taxon>
        <taxon>Culicoidibacter</taxon>
    </lineage>
</organism>
<gene>
    <name evidence="2" type="ORF">FEZ08_09865</name>
</gene>